<evidence type="ECO:0000313" key="3">
    <source>
        <dbReference type="EMBL" id="PKW27668.1"/>
    </source>
</evidence>
<dbReference type="Gene3D" id="3.30.70.1060">
    <property type="entry name" value="Dimeric alpha+beta barrel"/>
    <property type="match status" value="1"/>
</dbReference>
<proteinExistence type="inferred from homology"/>
<dbReference type="EMBL" id="PJNE01000001">
    <property type="protein sequence ID" value="PKW27668.1"/>
    <property type="molecule type" value="Genomic_DNA"/>
</dbReference>
<dbReference type="AlphaFoldDB" id="A0A2N3YLI5"/>
<accession>A0A2N3YLI5</accession>
<dbReference type="Pfam" id="PF03795">
    <property type="entry name" value="YCII"/>
    <property type="match status" value="1"/>
</dbReference>
<evidence type="ECO:0000259" key="2">
    <source>
        <dbReference type="Pfam" id="PF03795"/>
    </source>
</evidence>
<dbReference type="PANTHER" id="PTHR35174">
    <property type="entry name" value="BLL7171 PROTEIN-RELATED"/>
    <property type="match status" value="1"/>
</dbReference>
<gene>
    <name evidence="3" type="ORF">ATL31_2519</name>
</gene>
<name>A0A2N3YLI5_9MICO</name>
<dbReference type="PANTHER" id="PTHR35174:SF3">
    <property type="entry name" value="BLL7171 PROTEIN"/>
    <property type="match status" value="1"/>
</dbReference>
<comment type="caution">
    <text evidence="3">The sequence shown here is derived from an EMBL/GenBank/DDBJ whole genome shotgun (WGS) entry which is preliminary data.</text>
</comment>
<feature type="domain" description="YCII-related" evidence="2">
    <location>
        <begin position="3"/>
        <end position="113"/>
    </location>
</feature>
<dbReference type="InterPro" id="IPR011008">
    <property type="entry name" value="Dimeric_a/b-barrel"/>
</dbReference>
<dbReference type="RefSeq" id="WP_245862399.1">
    <property type="nucleotide sequence ID" value="NZ_PJNE01000001.1"/>
</dbReference>
<dbReference type="InterPro" id="IPR005545">
    <property type="entry name" value="YCII"/>
</dbReference>
<protein>
    <recommendedName>
        <fullName evidence="2">YCII-related domain-containing protein</fullName>
    </recommendedName>
</protein>
<sequence>MKRYVVMVAYAPGDWESASPEQRQEYFDAHHAFERYVDEHGVRLASGALCGADTATTVGPGHGDERVVTDGPFVELAEQIGGYYDVRLPDLDRAIAAARLLPATYTVEIRPVLVIEGYESA</sequence>
<dbReference type="Proteomes" id="UP000233781">
    <property type="component" value="Unassembled WGS sequence"/>
</dbReference>
<comment type="similarity">
    <text evidence="1">Belongs to the YciI family.</text>
</comment>
<reference evidence="3 4" key="1">
    <citation type="submission" date="2017-12" db="EMBL/GenBank/DDBJ databases">
        <title>Sequencing the genomes of 1000 Actinobacteria strains.</title>
        <authorList>
            <person name="Klenk H.-P."/>
        </authorList>
    </citation>
    <scope>NUCLEOTIDE SEQUENCE [LARGE SCALE GENOMIC DNA]</scope>
    <source>
        <strain evidence="3 4">DSM 12806</strain>
    </source>
</reference>
<dbReference type="SUPFAM" id="SSF54909">
    <property type="entry name" value="Dimeric alpha+beta barrel"/>
    <property type="match status" value="1"/>
</dbReference>
<organism evidence="3 4">
    <name type="scientific">Phycicoccus duodecadis</name>
    <dbReference type="NCBI Taxonomy" id="173053"/>
    <lineage>
        <taxon>Bacteria</taxon>
        <taxon>Bacillati</taxon>
        <taxon>Actinomycetota</taxon>
        <taxon>Actinomycetes</taxon>
        <taxon>Micrococcales</taxon>
        <taxon>Intrasporangiaceae</taxon>
        <taxon>Phycicoccus</taxon>
    </lineage>
</organism>
<evidence type="ECO:0000313" key="4">
    <source>
        <dbReference type="Proteomes" id="UP000233781"/>
    </source>
</evidence>
<keyword evidence="4" id="KW-1185">Reference proteome</keyword>
<evidence type="ECO:0000256" key="1">
    <source>
        <dbReference type="ARBA" id="ARBA00007689"/>
    </source>
</evidence>